<dbReference type="EMBL" id="MU274946">
    <property type="protein sequence ID" value="KAI0084195.1"/>
    <property type="molecule type" value="Genomic_DNA"/>
</dbReference>
<dbReference type="Proteomes" id="UP001055072">
    <property type="component" value="Unassembled WGS sequence"/>
</dbReference>
<evidence type="ECO:0000313" key="1">
    <source>
        <dbReference type="EMBL" id="KAI0084195.1"/>
    </source>
</evidence>
<comment type="caution">
    <text evidence="1">The sequence shown here is derived from an EMBL/GenBank/DDBJ whole genome shotgun (WGS) entry which is preliminary data.</text>
</comment>
<organism evidence="1 2">
    <name type="scientific">Irpex rosettiformis</name>
    <dbReference type="NCBI Taxonomy" id="378272"/>
    <lineage>
        <taxon>Eukaryota</taxon>
        <taxon>Fungi</taxon>
        <taxon>Dikarya</taxon>
        <taxon>Basidiomycota</taxon>
        <taxon>Agaricomycotina</taxon>
        <taxon>Agaricomycetes</taxon>
        <taxon>Polyporales</taxon>
        <taxon>Irpicaceae</taxon>
        <taxon>Irpex</taxon>
    </lineage>
</organism>
<keyword evidence="2" id="KW-1185">Reference proteome</keyword>
<accession>A0ACB8TQF3</accession>
<protein>
    <submittedName>
        <fullName evidence="1">Uncharacterized protein</fullName>
    </submittedName>
</protein>
<proteinExistence type="predicted"/>
<gene>
    <name evidence="1" type="ORF">BDY19DRAFT_997912</name>
</gene>
<evidence type="ECO:0000313" key="2">
    <source>
        <dbReference type="Proteomes" id="UP001055072"/>
    </source>
</evidence>
<sequence length="1764" mass="195153">MQNAEATAFLARIEQLPDGPGADLDAVLRPSLDDEAELRKLFAQDKRNIRLQDPHVGLVDIFAASPAIRTTRARVITDEKDAAAKYIMPLSEGQRRKEGTPAMVQSLDDFKKNWAIFTEGSLSQLTDWSNIIAAGGAVQACLAPLPDKATVSKRALRKHYHSNAYPASDVDLFLYGLTPEQAEVKINAIYEAVRDSIPWDATCIRTKHTVSIHSQYPYRAVQIVLRLYQSPAEVLAGFDVDAPCCAFDGGRVWANPRAIVAAMRQSNTTDITRRSPSYEVRLAKYATRNFEIHVPQLRREDIDPTIFERSIVRVQGLARLIVLEKLFTATSREQYVDARRNVRGRPSRPNIWQRTKRTKIYKGDLKDEVNAGLELSNYDVVSLHIPYGPGWDARRAEKLVYQTDLGMNSPFNPKNKGRRLHRHPAFFGTMPECLEDCCEHCPTAKNGEEKELQKEEDESYIRGRIQFIVEDPGRQSISGSFNPIDEGEWIEQAYMGPTEKFFAAIASHNQTAVVRMIKEGIDVNRRDHVGRTPLQVAALSKAVGISFDLIDANARMTSRLVDGRTVLHLAAQLDLPDLVRKLLERSAVNKEASEAEAARLDDEQAMKVDKEDDADSESIGSASERSEHSSEDDWDSDEGDGGDAKKEDTPKGDEGNIPEDETEEPDVFAIDVQDWDYGLSPLHYAIVSGSSATIDLLLASGANAKLVAKIPSGLHFSKYAQPLMLTTITEDEDEACKIVKKLLAAGAVSSEADENFATIFHRIVGRSKSKLVSALLARDPNAKAVLNIPFLPSYGTVMFPLVSAVNNGSYAMLATLLAYGAHVDISDDDLERARDMKMKNTQRAIDLSTMKIPNALEAALITYDESAYLLMGVGADVNRPLSDSRWSTSVVSTCLDYVRLLRGKITEYKKPKPTHSGSIGISSLIGVLASAEETVRVQGHSNAPAILTELSSWRKEVGRIISECQAVEAKDAKTENNPLRLDEIDEYCSGVEDLLVARNAKKASEIMPPSNIPKNTSTPLLLQPYVANIPTQYHYVPVIRNFGGLSAQFYSHVGPWGRCPVPRGLATLYDELFTACYEGDNVKIQRLCMPHGSHKTPDTPLQISAHWGNSTEGYTPLALAILARKWDTVKLILAIAVAQFSPKEQTEPKFDASFIDDSDSDSDDNEMDYEEEPINFIDIAKQHSEIRVQVPPSRMMDVAAPWNNCDAGEILWSTPIAKAIIEDDFEAFVQILSIAQSLPGNVLNSGMVLNQLLSHDRPAMLDELIRQTGEGIDPSVHTRSTKGHTTLETSSKVYLGLNVHGKKRKDLAVKGDPNAPQTYRSDIVPPVWIALKNQLPATVRYLASDQALAAYKFYASSHGDQKAKLLRDIPDPNIALPALLGWAPNAVDETPLTAAILSGQVDIVEMLFTLRPKDAQEQSQLRQLTHGFNAILAAVRWTTDPALFDFLLANGVSPLETDNDKRNIYHVLCGRDLGEDYFKLLAHIIEKLPKDVTRTLLRQQTKQSGDTPLHIAVKRQNLRAVKALTDTAVEQYLIRDLSGLTPLLAAVIIGNVDITRLIARAGPVEALTLEDGIGSTPLEIATHRAFIEKLGPAINPDILGAIRTSTQWNVKPFDVVKQQKELPRLKAAIEGLSSEGRLPKGTKLWKELDTFVAHLEERIAAELAKVGDTKEDESTKGVIDRSQTLQVLREAIEARPGFRRLVHLADVHISVNKGLEGYQGIQQAVVKYDEDEEPAEEVPRPVQTASYENQFSAHEWLALSALHV</sequence>
<reference evidence="1" key="1">
    <citation type="journal article" date="2021" name="Environ. Microbiol.">
        <title>Gene family expansions and transcriptome signatures uncover fungal adaptations to wood decay.</title>
        <authorList>
            <person name="Hage H."/>
            <person name="Miyauchi S."/>
            <person name="Viragh M."/>
            <person name="Drula E."/>
            <person name="Min B."/>
            <person name="Chaduli D."/>
            <person name="Navarro D."/>
            <person name="Favel A."/>
            <person name="Norest M."/>
            <person name="Lesage-Meessen L."/>
            <person name="Balint B."/>
            <person name="Merenyi Z."/>
            <person name="de Eugenio L."/>
            <person name="Morin E."/>
            <person name="Martinez A.T."/>
            <person name="Baldrian P."/>
            <person name="Stursova M."/>
            <person name="Martinez M.J."/>
            <person name="Novotny C."/>
            <person name="Magnuson J.K."/>
            <person name="Spatafora J.W."/>
            <person name="Maurice S."/>
            <person name="Pangilinan J."/>
            <person name="Andreopoulos W."/>
            <person name="LaButti K."/>
            <person name="Hundley H."/>
            <person name="Na H."/>
            <person name="Kuo A."/>
            <person name="Barry K."/>
            <person name="Lipzen A."/>
            <person name="Henrissat B."/>
            <person name="Riley R."/>
            <person name="Ahrendt S."/>
            <person name="Nagy L.G."/>
            <person name="Grigoriev I.V."/>
            <person name="Martin F."/>
            <person name="Rosso M.N."/>
        </authorList>
    </citation>
    <scope>NUCLEOTIDE SEQUENCE</scope>
    <source>
        <strain evidence="1">CBS 384.51</strain>
    </source>
</reference>
<name>A0ACB8TQF3_9APHY</name>